<dbReference type="Proteomes" id="UP000184499">
    <property type="component" value="Unassembled WGS sequence"/>
</dbReference>
<dbReference type="GeneID" id="93578435"/>
<evidence type="ECO:0000313" key="3">
    <source>
        <dbReference type="Proteomes" id="UP000184499"/>
    </source>
</evidence>
<dbReference type="EMBL" id="KV878693">
    <property type="protein sequence ID" value="OJJ67766.1"/>
    <property type="molecule type" value="Genomic_DNA"/>
</dbReference>
<gene>
    <name evidence="2" type="ORF">ASPBRDRAFT_47799</name>
</gene>
<proteinExistence type="predicted"/>
<dbReference type="SUPFAM" id="SSF54909">
    <property type="entry name" value="Dimeric alpha+beta barrel"/>
    <property type="match status" value="1"/>
</dbReference>
<dbReference type="InterPro" id="IPR011008">
    <property type="entry name" value="Dimeric_a/b-barrel"/>
</dbReference>
<dbReference type="Pfam" id="PF03992">
    <property type="entry name" value="ABM"/>
    <property type="match status" value="1"/>
</dbReference>
<accession>A0A1L9U7W1</accession>
<protein>
    <recommendedName>
        <fullName evidence="1">ABM domain-containing protein</fullName>
    </recommendedName>
</protein>
<reference evidence="3" key="1">
    <citation type="journal article" date="2017" name="Genome Biol.">
        <title>Comparative genomics reveals high biological diversity and specific adaptations in the industrially and medically important fungal genus Aspergillus.</title>
        <authorList>
            <person name="de Vries R.P."/>
            <person name="Riley R."/>
            <person name="Wiebenga A."/>
            <person name="Aguilar-Osorio G."/>
            <person name="Amillis S."/>
            <person name="Uchima C.A."/>
            <person name="Anderluh G."/>
            <person name="Asadollahi M."/>
            <person name="Askin M."/>
            <person name="Barry K."/>
            <person name="Battaglia E."/>
            <person name="Bayram O."/>
            <person name="Benocci T."/>
            <person name="Braus-Stromeyer S.A."/>
            <person name="Caldana C."/>
            <person name="Canovas D."/>
            <person name="Cerqueira G.C."/>
            <person name="Chen F."/>
            <person name="Chen W."/>
            <person name="Choi C."/>
            <person name="Clum A."/>
            <person name="Dos Santos R.A."/>
            <person name="Damasio A.R."/>
            <person name="Diallinas G."/>
            <person name="Emri T."/>
            <person name="Fekete E."/>
            <person name="Flipphi M."/>
            <person name="Freyberg S."/>
            <person name="Gallo A."/>
            <person name="Gournas C."/>
            <person name="Habgood R."/>
            <person name="Hainaut M."/>
            <person name="Harispe M.L."/>
            <person name="Henrissat B."/>
            <person name="Hilden K.S."/>
            <person name="Hope R."/>
            <person name="Hossain A."/>
            <person name="Karabika E."/>
            <person name="Karaffa L."/>
            <person name="Karanyi Z."/>
            <person name="Krasevec N."/>
            <person name="Kuo A."/>
            <person name="Kusch H."/>
            <person name="LaButti K."/>
            <person name="Lagendijk E.L."/>
            <person name="Lapidus A."/>
            <person name="Levasseur A."/>
            <person name="Lindquist E."/>
            <person name="Lipzen A."/>
            <person name="Logrieco A.F."/>
            <person name="MacCabe A."/>
            <person name="Maekelae M.R."/>
            <person name="Malavazi I."/>
            <person name="Melin P."/>
            <person name="Meyer V."/>
            <person name="Mielnichuk N."/>
            <person name="Miskei M."/>
            <person name="Molnar A.P."/>
            <person name="Mule G."/>
            <person name="Ngan C.Y."/>
            <person name="Orejas M."/>
            <person name="Orosz E."/>
            <person name="Ouedraogo J.P."/>
            <person name="Overkamp K.M."/>
            <person name="Park H.-S."/>
            <person name="Perrone G."/>
            <person name="Piumi F."/>
            <person name="Punt P.J."/>
            <person name="Ram A.F."/>
            <person name="Ramon A."/>
            <person name="Rauscher S."/>
            <person name="Record E."/>
            <person name="Riano-Pachon D.M."/>
            <person name="Robert V."/>
            <person name="Roehrig J."/>
            <person name="Ruller R."/>
            <person name="Salamov A."/>
            <person name="Salih N.S."/>
            <person name="Samson R.A."/>
            <person name="Sandor E."/>
            <person name="Sanguinetti M."/>
            <person name="Schuetze T."/>
            <person name="Sepcic K."/>
            <person name="Shelest E."/>
            <person name="Sherlock G."/>
            <person name="Sophianopoulou V."/>
            <person name="Squina F.M."/>
            <person name="Sun H."/>
            <person name="Susca A."/>
            <person name="Todd R.B."/>
            <person name="Tsang A."/>
            <person name="Unkles S.E."/>
            <person name="van de Wiele N."/>
            <person name="van Rossen-Uffink D."/>
            <person name="Oliveira J.V."/>
            <person name="Vesth T.C."/>
            <person name="Visser J."/>
            <person name="Yu J.-H."/>
            <person name="Zhou M."/>
            <person name="Andersen M.R."/>
            <person name="Archer D.B."/>
            <person name="Baker S.E."/>
            <person name="Benoit I."/>
            <person name="Brakhage A.A."/>
            <person name="Braus G.H."/>
            <person name="Fischer R."/>
            <person name="Frisvad J.C."/>
            <person name="Goldman G.H."/>
            <person name="Houbraken J."/>
            <person name="Oakley B."/>
            <person name="Pocsi I."/>
            <person name="Scazzocchio C."/>
            <person name="Seiboth B."/>
            <person name="vanKuyk P.A."/>
            <person name="Wortman J."/>
            <person name="Dyer P.S."/>
            <person name="Grigoriev I.V."/>
        </authorList>
    </citation>
    <scope>NUCLEOTIDE SEQUENCE [LARGE SCALE GENOMIC DNA]</scope>
    <source>
        <strain evidence="3">CBS 101740 / IMI 381727 / IBT 21946</strain>
    </source>
</reference>
<feature type="domain" description="ABM" evidence="1">
    <location>
        <begin position="6"/>
        <end position="94"/>
    </location>
</feature>
<dbReference type="STRING" id="767769.A0A1L9U7W1"/>
<evidence type="ECO:0000259" key="1">
    <source>
        <dbReference type="PROSITE" id="PS51725"/>
    </source>
</evidence>
<name>A0A1L9U7W1_ASPBC</name>
<dbReference type="VEuPathDB" id="FungiDB:ASPBRDRAFT_47799"/>
<dbReference type="PROSITE" id="PS51725">
    <property type="entry name" value="ABM"/>
    <property type="match status" value="1"/>
</dbReference>
<dbReference type="RefSeq" id="XP_067475015.1">
    <property type="nucleotide sequence ID" value="XM_067625947.1"/>
</dbReference>
<dbReference type="PANTHER" id="PTHR40624">
    <property type="entry name" value="BIOSYNTHESIS MONOOXYGENASE, PUTATIVE (AFU_ORTHOLOGUE AFUA_1G12025)-RELATED"/>
    <property type="match status" value="1"/>
</dbReference>
<dbReference type="OrthoDB" id="10011777at2759"/>
<dbReference type="PANTHER" id="PTHR40624:SF1">
    <property type="entry name" value="BIOSYNTHESIS MONOOXYGENASE, PUTATIVE (AFU_ORTHOLOGUE AFUA_1G12025)-RELATED"/>
    <property type="match status" value="1"/>
</dbReference>
<sequence length="108" mass="12243">MSTEIINQVAILSPKPERREELVAQLASITRQVQENEPETLVYYAFFTVHTNEIIIVERYLNQAALERHRAAPYFQELIKRAPALLAKPLELKSGSQLLGGSAQVNRL</sequence>
<dbReference type="Gene3D" id="3.30.70.100">
    <property type="match status" value="1"/>
</dbReference>
<keyword evidence="3" id="KW-1185">Reference proteome</keyword>
<organism evidence="2 3">
    <name type="scientific">Aspergillus brasiliensis (strain CBS 101740 / IMI 381727 / IBT 21946)</name>
    <dbReference type="NCBI Taxonomy" id="767769"/>
    <lineage>
        <taxon>Eukaryota</taxon>
        <taxon>Fungi</taxon>
        <taxon>Dikarya</taxon>
        <taxon>Ascomycota</taxon>
        <taxon>Pezizomycotina</taxon>
        <taxon>Eurotiomycetes</taxon>
        <taxon>Eurotiomycetidae</taxon>
        <taxon>Eurotiales</taxon>
        <taxon>Aspergillaceae</taxon>
        <taxon>Aspergillus</taxon>
        <taxon>Aspergillus subgen. Circumdati</taxon>
    </lineage>
</organism>
<evidence type="ECO:0000313" key="2">
    <source>
        <dbReference type="EMBL" id="OJJ67766.1"/>
    </source>
</evidence>
<dbReference type="InterPro" id="IPR007138">
    <property type="entry name" value="ABM_dom"/>
</dbReference>
<dbReference type="AlphaFoldDB" id="A0A1L9U7W1"/>
<dbReference type="OMA" id="KSHEIIV"/>